<keyword evidence="2" id="KW-0808">Transferase</keyword>
<dbReference type="Pfam" id="PF01596">
    <property type="entry name" value="Methyltransf_3"/>
    <property type="match status" value="1"/>
</dbReference>
<evidence type="ECO:0000256" key="4">
    <source>
        <dbReference type="ARBA" id="ARBA00023453"/>
    </source>
</evidence>
<evidence type="ECO:0000313" key="6">
    <source>
        <dbReference type="EMBL" id="RAR02473.1"/>
    </source>
</evidence>
<dbReference type="PROSITE" id="PS51682">
    <property type="entry name" value="SAM_OMT_I"/>
    <property type="match status" value="1"/>
</dbReference>
<dbReference type="InterPro" id="IPR002935">
    <property type="entry name" value="SAM_O-MeTrfase"/>
</dbReference>
<evidence type="ECO:0000256" key="5">
    <source>
        <dbReference type="SAM" id="MobiDB-lite"/>
    </source>
</evidence>
<dbReference type="GO" id="GO:0008171">
    <property type="term" value="F:O-methyltransferase activity"/>
    <property type="evidence" value="ECO:0007669"/>
    <property type="project" value="InterPro"/>
</dbReference>
<organism evidence="6 7">
    <name type="scientific">Stemphylium lycopersici</name>
    <name type="common">Tomato gray leaf spot disease fungus</name>
    <name type="synonym">Thyrospora lycopersici</name>
    <dbReference type="NCBI Taxonomy" id="183478"/>
    <lineage>
        <taxon>Eukaryota</taxon>
        <taxon>Fungi</taxon>
        <taxon>Dikarya</taxon>
        <taxon>Ascomycota</taxon>
        <taxon>Pezizomycotina</taxon>
        <taxon>Dothideomycetes</taxon>
        <taxon>Pleosporomycetidae</taxon>
        <taxon>Pleosporales</taxon>
        <taxon>Pleosporineae</taxon>
        <taxon>Pleosporaceae</taxon>
        <taxon>Stemphylium</taxon>
    </lineage>
</organism>
<dbReference type="GO" id="GO:0032259">
    <property type="term" value="P:methylation"/>
    <property type="evidence" value="ECO:0007669"/>
    <property type="project" value="UniProtKB-KW"/>
</dbReference>
<dbReference type="PANTHER" id="PTHR10509">
    <property type="entry name" value="O-METHYLTRANSFERASE-RELATED"/>
    <property type="match status" value="1"/>
</dbReference>
<dbReference type="InterPro" id="IPR050362">
    <property type="entry name" value="Cation-dep_OMT"/>
</dbReference>
<evidence type="ECO:0000256" key="3">
    <source>
        <dbReference type="ARBA" id="ARBA00022691"/>
    </source>
</evidence>
<dbReference type="PANTHER" id="PTHR10509:SF14">
    <property type="entry name" value="CAFFEOYL-COA O-METHYLTRANSFERASE 3-RELATED"/>
    <property type="match status" value="1"/>
</dbReference>
<evidence type="ECO:0000256" key="2">
    <source>
        <dbReference type="ARBA" id="ARBA00022679"/>
    </source>
</evidence>
<dbReference type="STRING" id="183478.A0A364MTA6"/>
<dbReference type="AlphaFoldDB" id="A0A364MTA6"/>
<feature type="region of interest" description="Disordered" evidence="5">
    <location>
        <begin position="1"/>
        <end position="39"/>
    </location>
</feature>
<gene>
    <name evidence="6" type="ORF">DDE83_008553</name>
</gene>
<keyword evidence="7" id="KW-1185">Reference proteome</keyword>
<dbReference type="CDD" id="cd02440">
    <property type="entry name" value="AdoMet_MTases"/>
    <property type="match status" value="1"/>
</dbReference>
<dbReference type="Gene3D" id="3.40.50.150">
    <property type="entry name" value="Vaccinia Virus protein VP39"/>
    <property type="match status" value="1"/>
</dbReference>
<comment type="caution">
    <text evidence="6">The sequence shown here is derived from an EMBL/GenBank/DDBJ whole genome shotgun (WGS) entry which is preliminary data.</text>
</comment>
<dbReference type="InterPro" id="IPR029063">
    <property type="entry name" value="SAM-dependent_MTases_sf"/>
</dbReference>
<reference evidence="7" key="1">
    <citation type="submission" date="2018-05" db="EMBL/GenBank/DDBJ databases">
        <title>Draft genome sequence of Stemphylium lycopersici strain CIDEFI 213.</title>
        <authorList>
            <person name="Medina R."/>
            <person name="Franco M.E.E."/>
            <person name="Lucentini C.G."/>
            <person name="Saparrat M.C.N."/>
            <person name="Balatti P.A."/>
        </authorList>
    </citation>
    <scope>NUCLEOTIDE SEQUENCE [LARGE SCALE GENOMIC DNA]</scope>
    <source>
        <strain evidence="7">CIDEFI 213</strain>
    </source>
</reference>
<dbReference type="Proteomes" id="UP000249619">
    <property type="component" value="Unassembled WGS sequence"/>
</dbReference>
<sequence length="237" mass="25445">MSQPGQNHEKDPRWTAVDTYTTSHLHSSPSSTPQPSTLQHALDASAKAGLPDIAVSASQGKYLQLTARLARATKILEVGTLGGYSTLWLATAGPDVHVTSVEVDPHHAHVARTNIESAGLQDRVDVRLGAGLDVLAQLAQEVGEGKRDRFQFVFIDADKQNNWNYVDIALGMCESGACVIVDNVVRKGKLAKDIDDPGVVGARRVVENVGKDQRLDGVVLQTVGEKSYDGFLLAVVK</sequence>
<feature type="compositionally biased region" description="Low complexity" evidence="5">
    <location>
        <begin position="21"/>
        <end position="39"/>
    </location>
</feature>
<evidence type="ECO:0000313" key="7">
    <source>
        <dbReference type="Proteomes" id="UP000249619"/>
    </source>
</evidence>
<evidence type="ECO:0000256" key="1">
    <source>
        <dbReference type="ARBA" id="ARBA00022603"/>
    </source>
</evidence>
<dbReference type="SUPFAM" id="SSF53335">
    <property type="entry name" value="S-adenosyl-L-methionine-dependent methyltransferases"/>
    <property type="match status" value="1"/>
</dbReference>
<protein>
    <submittedName>
        <fullName evidence="6">O-methyltransferas-like protein family 3</fullName>
    </submittedName>
</protein>
<keyword evidence="1" id="KW-0489">Methyltransferase</keyword>
<name>A0A364MTA6_STELY</name>
<accession>A0A364MTA6</accession>
<dbReference type="GO" id="GO:0008757">
    <property type="term" value="F:S-adenosylmethionine-dependent methyltransferase activity"/>
    <property type="evidence" value="ECO:0007669"/>
    <property type="project" value="TreeGrafter"/>
</dbReference>
<keyword evidence="3" id="KW-0949">S-adenosyl-L-methionine</keyword>
<proteinExistence type="inferred from homology"/>
<dbReference type="EMBL" id="QGDH01000213">
    <property type="protein sequence ID" value="RAR02473.1"/>
    <property type="molecule type" value="Genomic_DNA"/>
</dbReference>
<comment type="similarity">
    <text evidence="4">Belongs to the class I-like SAM-binding methyltransferase superfamily. Cation-dependent O-methyltransferase family.</text>
</comment>